<evidence type="ECO:0000313" key="2">
    <source>
        <dbReference type="Proteomes" id="UP000321635"/>
    </source>
</evidence>
<dbReference type="EMBL" id="BJYF01000001">
    <property type="protein sequence ID" value="GEN58333.1"/>
    <property type="molecule type" value="Genomic_DNA"/>
</dbReference>
<evidence type="ECO:0000313" key="1">
    <source>
        <dbReference type="EMBL" id="GEN58333.1"/>
    </source>
</evidence>
<sequence>MALQSGGVVNVIPGVKAASRAPTFLGPALMVPHAELPPIVLTILSLPLSAGPFSQLCAQLNDKLS</sequence>
<organism evidence="1 2">
    <name type="scientific">Acetobacter nitrogenifigens DSM 23921 = NBRC 105050</name>
    <dbReference type="NCBI Taxonomy" id="1120919"/>
    <lineage>
        <taxon>Bacteria</taxon>
        <taxon>Pseudomonadati</taxon>
        <taxon>Pseudomonadota</taxon>
        <taxon>Alphaproteobacteria</taxon>
        <taxon>Acetobacterales</taxon>
        <taxon>Acetobacteraceae</taxon>
        <taxon>Acetobacter</taxon>
    </lineage>
</organism>
<dbReference type="Proteomes" id="UP000321635">
    <property type="component" value="Unassembled WGS sequence"/>
</dbReference>
<keyword evidence="2" id="KW-1185">Reference proteome</keyword>
<proteinExistence type="predicted"/>
<accession>A0A511X5W6</accession>
<protein>
    <submittedName>
        <fullName evidence="1">Uncharacterized protein</fullName>
    </submittedName>
</protein>
<name>A0A511X5W6_9PROT</name>
<gene>
    <name evidence="1" type="ORF">ANI02nite_02170</name>
</gene>
<reference evidence="1 2" key="1">
    <citation type="submission" date="2019-07" db="EMBL/GenBank/DDBJ databases">
        <title>Whole genome shotgun sequence of Acetobacter nitrogenifigens NBRC 105050.</title>
        <authorList>
            <person name="Hosoyama A."/>
            <person name="Uohara A."/>
            <person name="Ohji S."/>
            <person name="Ichikawa N."/>
        </authorList>
    </citation>
    <scope>NUCLEOTIDE SEQUENCE [LARGE SCALE GENOMIC DNA]</scope>
    <source>
        <strain evidence="1 2">NBRC 105050</strain>
    </source>
</reference>
<dbReference type="AlphaFoldDB" id="A0A511X5W6"/>
<comment type="caution">
    <text evidence="1">The sequence shown here is derived from an EMBL/GenBank/DDBJ whole genome shotgun (WGS) entry which is preliminary data.</text>
</comment>